<dbReference type="OrthoDB" id="359038at2"/>
<proteinExistence type="predicted"/>
<dbReference type="STRING" id="907348.TresaDRAFT_1844"/>
<name>H7EJ83_9SPIR</name>
<protein>
    <recommendedName>
        <fullName evidence="3">N-acetyltransferase domain-containing protein</fullName>
    </recommendedName>
</protein>
<dbReference type="Gene3D" id="3.40.630.30">
    <property type="match status" value="1"/>
</dbReference>
<dbReference type="eggNOG" id="ENOG502ZC37">
    <property type="taxonomic scope" value="Bacteria"/>
</dbReference>
<dbReference type="PATRIC" id="fig|907348.3.peg.902"/>
<keyword evidence="2" id="KW-1185">Reference proteome</keyword>
<dbReference type="InterPro" id="IPR016181">
    <property type="entry name" value="Acyl_CoA_acyltransferase"/>
</dbReference>
<organism evidence="1 2">
    <name type="scientific">Treponema saccharophilum DSM 2985</name>
    <dbReference type="NCBI Taxonomy" id="907348"/>
    <lineage>
        <taxon>Bacteria</taxon>
        <taxon>Pseudomonadati</taxon>
        <taxon>Spirochaetota</taxon>
        <taxon>Spirochaetia</taxon>
        <taxon>Spirochaetales</taxon>
        <taxon>Treponemataceae</taxon>
        <taxon>Treponema</taxon>
    </lineage>
</organism>
<evidence type="ECO:0000313" key="1">
    <source>
        <dbReference type="EMBL" id="EIC02397.1"/>
    </source>
</evidence>
<dbReference type="EMBL" id="AGRW01000040">
    <property type="protein sequence ID" value="EIC02397.1"/>
    <property type="molecule type" value="Genomic_DNA"/>
</dbReference>
<gene>
    <name evidence="1" type="ORF">TresaDRAFT_1844</name>
</gene>
<dbReference type="SUPFAM" id="SSF55729">
    <property type="entry name" value="Acyl-CoA N-acyltransferases (Nat)"/>
    <property type="match status" value="1"/>
</dbReference>
<evidence type="ECO:0000313" key="2">
    <source>
        <dbReference type="Proteomes" id="UP000003571"/>
    </source>
</evidence>
<evidence type="ECO:0008006" key="3">
    <source>
        <dbReference type="Google" id="ProtNLM"/>
    </source>
</evidence>
<dbReference type="RefSeq" id="WP_002703249.1">
    <property type="nucleotide sequence ID" value="NZ_AGRW01000040.1"/>
</dbReference>
<sequence length="188" mass="21544">MQNVYDEVPLFEDERFLLRFVEKKDAESLLNVYGDKNSLPFFNSDNCHGDNFYYPTLERMEKAIDFWLESYKSKWFVRWAVIDKDVGNAIGTAELFRRAADDDFAHAGVLRLDVGSGYERADSIAEIASLIVPHSYGLFGTERIITKVPVYAVERAAAFAAIGFEKSASFLIGTQDGYAYKDYWEKKR</sequence>
<dbReference type="Proteomes" id="UP000003571">
    <property type="component" value="Unassembled WGS sequence"/>
</dbReference>
<dbReference type="AlphaFoldDB" id="H7EJ83"/>
<reference evidence="1 2" key="1">
    <citation type="submission" date="2011-09" db="EMBL/GenBank/DDBJ databases">
        <title>The draft genome of Treponema saccharophilum DSM 2985.</title>
        <authorList>
            <consortium name="US DOE Joint Genome Institute (JGI-PGF)"/>
            <person name="Lucas S."/>
            <person name="Copeland A."/>
            <person name="Lapidus A."/>
            <person name="Glavina del Rio T."/>
            <person name="Dalin E."/>
            <person name="Tice H."/>
            <person name="Bruce D."/>
            <person name="Goodwin L."/>
            <person name="Pitluck S."/>
            <person name="Peters L."/>
            <person name="Kyrpides N."/>
            <person name="Mavromatis K."/>
            <person name="Ivanova N."/>
            <person name="Markowitz V."/>
            <person name="Cheng J.-F."/>
            <person name="Hugenholtz P."/>
            <person name="Woyke T."/>
            <person name="Wu D."/>
            <person name="Gronow S."/>
            <person name="Wellnitz S."/>
            <person name="Brambilla E."/>
            <person name="Klenk H.-P."/>
            <person name="Eisen J.A."/>
        </authorList>
    </citation>
    <scope>NUCLEOTIDE SEQUENCE [LARGE SCALE GENOMIC DNA]</scope>
    <source>
        <strain evidence="1 2">DSM 2985</strain>
    </source>
</reference>
<accession>H7EJ83</accession>
<comment type="caution">
    <text evidence="1">The sequence shown here is derived from an EMBL/GenBank/DDBJ whole genome shotgun (WGS) entry which is preliminary data.</text>
</comment>